<feature type="compositionally biased region" description="Basic and acidic residues" evidence="11">
    <location>
        <begin position="442"/>
        <end position="452"/>
    </location>
</feature>
<dbReference type="AlphaFoldDB" id="A0AA88YTZ2"/>
<feature type="domain" description="Out at first C-terminal" evidence="14">
    <location>
        <begin position="201"/>
        <end position="242"/>
    </location>
</feature>
<evidence type="ECO:0000256" key="5">
    <source>
        <dbReference type="ARBA" id="ARBA00022547"/>
    </source>
</evidence>
<dbReference type="PANTHER" id="PTHR13423:SF2">
    <property type="entry name" value="OUT AT FIRST PROTEIN HOMOLOG"/>
    <property type="match status" value="1"/>
</dbReference>
<sequence length="579" mass="65552">MLYIQEHLLLIFISAIFSLKICTGQLVVNVKNKGGDVVKETILSNTTNDLVQLEFQNTDGTLITQFIDFKSETQIFRAYVLWEEEQGFVHSKPQVLCFINRFNKNEFISSDAMSKLRQKNPTAIRSPEEEKVPEIHLMDMFLDVDKADLISPHIYNICQDARESIAVKESDLRIWSRALGRDLDTLMTTAHHTYPGKYTNCKEVANVEKPCLCHYQICVGWYPCGLKYCRGKDSTGRYVTYRWMLSSKAVTTLRPCLRSLGQRNLHVTVPAAQKGGKQPPTNPVSDPIQQLFVSKIREYNQKKQAIQKSGKFLVDATPELEKKYDDEMDRINKMFSLTPETALKPPEFKFSDPKIEVEYAQDDDFYKAVDAGNPYCNLDLYTNETDETLDNLFDPRLSDDFLKRSYKSMVTSSQGTDDKPIADSTWSNTCTGSNACACASKSGDESDWKEQDPGALIENNDSSADESESDQEDSSVLAGRLYRKHTSPSPVASGRLVIRRSPETTQSEVTSKRKFEETGSQAVVPFESAPTQSDGVTTCDVGVQCEKYRKREKTITVTKYTEGGRAVEIIHEVEEFYNM</sequence>
<keyword evidence="6" id="KW-0375">Hydrogen ion transport</keyword>
<evidence type="ECO:0000256" key="4">
    <source>
        <dbReference type="ARBA" id="ARBA00022448"/>
    </source>
</evidence>
<organism evidence="15 16">
    <name type="scientific">Pinctada imbricata</name>
    <name type="common">Atlantic pearl-oyster</name>
    <name type="synonym">Pinctada martensii</name>
    <dbReference type="NCBI Taxonomy" id="66713"/>
    <lineage>
        <taxon>Eukaryota</taxon>
        <taxon>Metazoa</taxon>
        <taxon>Spiralia</taxon>
        <taxon>Lophotrochozoa</taxon>
        <taxon>Mollusca</taxon>
        <taxon>Bivalvia</taxon>
        <taxon>Autobranchia</taxon>
        <taxon>Pteriomorphia</taxon>
        <taxon>Pterioida</taxon>
        <taxon>Pterioidea</taxon>
        <taxon>Pteriidae</taxon>
        <taxon>Pinctada</taxon>
    </lineage>
</organism>
<feature type="signal peptide" evidence="12">
    <location>
        <begin position="1"/>
        <end position="24"/>
    </location>
</feature>
<feature type="compositionally biased region" description="Acidic residues" evidence="11">
    <location>
        <begin position="463"/>
        <end position="473"/>
    </location>
</feature>
<keyword evidence="9" id="KW-0496">Mitochondrion</keyword>
<dbReference type="Pfam" id="PF14941">
    <property type="entry name" value="OAF_N"/>
    <property type="match status" value="1"/>
</dbReference>
<dbReference type="SUPFAM" id="SSF111357">
    <property type="entry name" value="Mitochondrial ATP synthase coupling factor 6"/>
    <property type="match status" value="1"/>
</dbReference>
<dbReference type="InterPro" id="IPR053894">
    <property type="entry name" value="OAF_N"/>
</dbReference>
<dbReference type="Gene3D" id="1.10.246.110">
    <property type="entry name" value="Mitochondrial ATP synthase-coupling factor 6"/>
    <property type="match status" value="1"/>
</dbReference>
<comment type="subcellular location">
    <subcellularLocation>
        <location evidence="1">Mitochondrion inner membrane</location>
    </subcellularLocation>
</comment>
<evidence type="ECO:0000256" key="10">
    <source>
        <dbReference type="ARBA" id="ARBA00023136"/>
    </source>
</evidence>
<evidence type="ECO:0000259" key="14">
    <source>
        <dbReference type="Pfam" id="PF22873"/>
    </source>
</evidence>
<reference evidence="15" key="1">
    <citation type="submission" date="2019-08" db="EMBL/GenBank/DDBJ databases">
        <title>The improved chromosome-level genome for the pearl oyster Pinctada fucata martensii using PacBio sequencing and Hi-C.</title>
        <authorList>
            <person name="Zheng Z."/>
        </authorList>
    </citation>
    <scope>NUCLEOTIDE SEQUENCE</scope>
    <source>
        <strain evidence="15">ZZ-2019</strain>
        <tissue evidence="15">Adductor muscle</tissue>
    </source>
</reference>
<keyword evidence="4" id="KW-0813">Transport</keyword>
<protein>
    <recommendedName>
        <fullName evidence="17">Out at first protein</fullName>
    </recommendedName>
</protein>
<evidence type="ECO:0000256" key="8">
    <source>
        <dbReference type="ARBA" id="ARBA00023065"/>
    </source>
</evidence>
<dbReference type="InterPro" id="IPR036204">
    <property type="entry name" value="ATP_synth_f6_sf_mt"/>
</dbReference>
<keyword evidence="5" id="KW-0138">CF(0)</keyword>
<keyword evidence="7" id="KW-0999">Mitochondrion inner membrane</keyword>
<dbReference type="Pfam" id="PF22873">
    <property type="entry name" value="OAF_C"/>
    <property type="match status" value="1"/>
</dbReference>
<keyword evidence="12" id="KW-0732">Signal</keyword>
<keyword evidence="16" id="KW-1185">Reference proteome</keyword>
<evidence type="ECO:0008006" key="17">
    <source>
        <dbReference type="Google" id="ProtNLM"/>
    </source>
</evidence>
<dbReference type="InterPro" id="IPR026315">
    <property type="entry name" value="Oaf"/>
</dbReference>
<dbReference type="InterPro" id="IPR053897">
    <property type="entry name" value="Oaf_C"/>
</dbReference>
<evidence type="ECO:0000256" key="6">
    <source>
        <dbReference type="ARBA" id="ARBA00022781"/>
    </source>
</evidence>
<dbReference type="Proteomes" id="UP001186944">
    <property type="component" value="Unassembled WGS sequence"/>
</dbReference>
<evidence type="ECO:0000256" key="7">
    <source>
        <dbReference type="ARBA" id="ARBA00022792"/>
    </source>
</evidence>
<dbReference type="GO" id="GO:0015078">
    <property type="term" value="F:proton transmembrane transporter activity"/>
    <property type="evidence" value="ECO:0007669"/>
    <property type="project" value="InterPro"/>
</dbReference>
<gene>
    <name evidence="15" type="ORF">FSP39_013872</name>
</gene>
<comment type="caution">
    <text evidence="15">The sequence shown here is derived from an EMBL/GenBank/DDBJ whole genome shotgun (WGS) entry which is preliminary data.</text>
</comment>
<feature type="region of interest" description="Disordered" evidence="11">
    <location>
        <begin position="441"/>
        <end position="493"/>
    </location>
</feature>
<dbReference type="GO" id="GO:0015986">
    <property type="term" value="P:proton motive force-driven ATP synthesis"/>
    <property type="evidence" value="ECO:0007669"/>
    <property type="project" value="InterPro"/>
</dbReference>
<dbReference type="InterPro" id="IPR008387">
    <property type="entry name" value="ATP_synth_f6_mt"/>
</dbReference>
<keyword evidence="8" id="KW-0406">Ion transport</keyword>
<dbReference type="GO" id="GO:0005743">
    <property type="term" value="C:mitochondrial inner membrane"/>
    <property type="evidence" value="ECO:0007669"/>
    <property type="project" value="UniProtKB-SubCell"/>
</dbReference>
<keyword evidence="10" id="KW-0472">Membrane</keyword>
<comment type="similarity">
    <text evidence="3">Belongs to the eukaryotic ATPase subunit F6 family.</text>
</comment>
<evidence type="ECO:0000256" key="3">
    <source>
        <dbReference type="ARBA" id="ARBA00007346"/>
    </source>
</evidence>
<dbReference type="GO" id="GO:0045259">
    <property type="term" value="C:proton-transporting ATP synthase complex"/>
    <property type="evidence" value="ECO:0007669"/>
    <property type="project" value="UniProtKB-KW"/>
</dbReference>
<dbReference type="EMBL" id="VSWD01000002">
    <property type="protein sequence ID" value="KAK3107406.1"/>
    <property type="molecule type" value="Genomic_DNA"/>
</dbReference>
<evidence type="ECO:0000256" key="9">
    <source>
        <dbReference type="ARBA" id="ARBA00023128"/>
    </source>
</evidence>
<feature type="domain" description="Out at first protein BRICHOS-like" evidence="13">
    <location>
        <begin position="25"/>
        <end position="175"/>
    </location>
</feature>
<evidence type="ECO:0000313" key="15">
    <source>
        <dbReference type="EMBL" id="KAK3107406.1"/>
    </source>
</evidence>
<dbReference type="Pfam" id="PF05511">
    <property type="entry name" value="ATP-synt_F6"/>
    <property type="match status" value="1"/>
</dbReference>
<name>A0AA88YTZ2_PINIB</name>
<accession>A0AA88YTZ2</accession>
<dbReference type="FunFam" id="1.10.246.110:FF:000001">
    <property type="entry name" value="ATP synthase-coupling factor 6, mitochondrial"/>
    <property type="match status" value="1"/>
</dbReference>
<feature type="chain" id="PRO_5041683663" description="Out at first protein" evidence="12">
    <location>
        <begin position="25"/>
        <end position="579"/>
    </location>
</feature>
<proteinExistence type="inferred from homology"/>
<comment type="similarity">
    <text evidence="2">Belongs to the OAF family.</text>
</comment>
<evidence type="ECO:0000256" key="12">
    <source>
        <dbReference type="SAM" id="SignalP"/>
    </source>
</evidence>
<evidence type="ECO:0000256" key="2">
    <source>
        <dbReference type="ARBA" id="ARBA00005786"/>
    </source>
</evidence>
<evidence type="ECO:0000256" key="11">
    <source>
        <dbReference type="SAM" id="MobiDB-lite"/>
    </source>
</evidence>
<evidence type="ECO:0000256" key="1">
    <source>
        <dbReference type="ARBA" id="ARBA00004273"/>
    </source>
</evidence>
<dbReference type="PANTHER" id="PTHR13423">
    <property type="entry name" value="OUT AT FIRST"/>
    <property type="match status" value="1"/>
</dbReference>
<evidence type="ECO:0000259" key="13">
    <source>
        <dbReference type="Pfam" id="PF14941"/>
    </source>
</evidence>
<evidence type="ECO:0000313" key="16">
    <source>
        <dbReference type="Proteomes" id="UP001186944"/>
    </source>
</evidence>